<keyword evidence="1" id="KW-0732">Signal</keyword>
<comment type="caution">
    <text evidence="3">The sequence shown here is derived from an EMBL/GenBank/DDBJ whole genome shotgun (WGS) entry which is preliminary data.</text>
</comment>
<dbReference type="Proteomes" id="UP000216984">
    <property type="component" value="Unassembled WGS sequence"/>
</dbReference>
<feature type="chain" id="PRO_5030530916" description="DUF6160 domain-containing protein" evidence="1">
    <location>
        <begin position="23"/>
        <end position="340"/>
    </location>
</feature>
<organism evidence="3 4">
    <name type="scientific">Marinobacter vinifirmus</name>
    <dbReference type="NCBI Taxonomy" id="355591"/>
    <lineage>
        <taxon>Bacteria</taxon>
        <taxon>Pseudomonadati</taxon>
        <taxon>Pseudomonadota</taxon>
        <taxon>Gammaproteobacteria</taxon>
        <taxon>Pseudomonadales</taxon>
        <taxon>Marinobacteraceae</taxon>
        <taxon>Marinobacter</taxon>
    </lineage>
</organism>
<dbReference type="Pfam" id="PF19657">
    <property type="entry name" value="DUF6160"/>
    <property type="match status" value="1"/>
</dbReference>
<accession>A0A7Z1DWA8</accession>
<keyword evidence="4" id="KW-1185">Reference proteome</keyword>
<proteinExistence type="predicted"/>
<gene>
    <name evidence="3" type="ORF">B9Q17_03490</name>
</gene>
<sequence length="340" mass="34807">MKGLKKIALVTAIAAAPFAANADLKALDDSTMGNVTGQAGVTIELETRVSIGEFTYTDTDGHAGSGDDGTAGGTFAVSGIDLGGATVSASESATQYAAATGAGGLLDNLKIDIDVADDGDAVIHVGSLQPKLDPDTGEQVENPDGSPAYMPIDWGMTADSMELRGNAGEQTTLISNMDAWGLLGALDIRVDTDDVNGVAGTGTLNLDVAFTVEQMDFDVEFMGVGIKGMSIRGVNDGGQTLDQAQLTGLLGDPAGEDAALETRLVGLASGALGKSFAIARVDVYKGDNLDGTKQDVLRVDIDDVLMDINIAETHIGGANIGTIGIDNLHVSDTRLAVYGR</sequence>
<evidence type="ECO:0000313" key="3">
    <source>
        <dbReference type="EMBL" id="OZC37193.1"/>
    </source>
</evidence>
<evidence type="ECO:0000313" key="4">
    <source>
        <dbReference type="Proteomes" id="UP000216984"/>
    </source>
</evidence>
<dbReference type="AlphaFoldDB" id="A0A7Z1DWA8"/>
<evidence type="ECO:0000259" key="2">
    <source>
        <dbReference type="Pfam" id="PF19657"/>
    </source>
</evidence>
<dbReference type="EMBL" id="NEFY01000002">
    <property type="protein sequence ID" value="OZC37193.1"/>
    <property type="molecule type" value="Genomic_DNA"/>
</dbReference>
<feature type="domain" description="DUF6160" evidence="2">
    <location>
        <begin position="1"/>
        <end position="116"/>
    </location>
</feature>
<name>A0A7Z1DWA8_9GAMM</name>
<feature type="signal peptide" evidence="1">
    <location>
        <begin position="1"/>
        <end position="22"/>
    </location>
</feature>
<evidence type="ECO:0000256" key="1">
    <source>
        <dbReference type="SAM" id="SignalP"/>
    </source>
</evidence>
<dbReference type="RefSeq" id="WP_094624070.1">
    <property type="nucleotide sequence ID" value="NZ_NEFY01000002.1"/>
</dbReference>
<dbReference type="InterPro" id="IPR046158">
    <property type="entry name" value="DUF6160"/>
</dbReference>
<protein>
    <recommendedName>
        <fullName evidence="2">DUF6160 domain-containing protein</fullName>
    </recommendedName>
</protein>
<reference evidence="3 4" key="1">
    <citation type="submission" date="2017-06" db="EMBL/GenBank/DDBJ databases">
        <title>Draft genome sequence of the halophilic bacterium Marinobacter vinifirmus FB1.</title>
        <authorList>
            <person name="Stepanov V.G."/>
            <person name="Roberts D.J."/>
            <person name="Fox G.E."/>
        </authorList>
    </citation>
    <scope>NUCLEOTIDE SEQUENCE [LARGE SCALE GENOMIC DNA]</scope>
    <source>
        <strain evidence="3 4">FB1</strain>
    </source>
</reference>